<comment type="caution">
    <text evidence="1">The sequence shown here is derived from an EMBL/GenBank/DDBJ whole genome shotgun (WGS) entry which is preliminary data.</text>
</comment>
<dbReference type="EMBL" id="BAEK01000020">
    <property type="protein sequence ID" value="GAC03895.1"/>
    <property type="molecule type" value="Genomic_DNA"/>
</dbReference>
<accession>A0ABQ0I3I7</accession>
<name>A0ABQ0I3I7_9ALTE</name>
<sequence>MAYVFSPHFLYVKTTKIIFTYLHLVNNKLFTILDDPFILFLAGLETPKWVGMFIYPCW</sequence>
<protein>
    <submittedName>
        <fullName evidence="1">Uncharacterized protein</fullName>
    </submittedName>
</protein>
<evidence type="ECO:0000313" key="2">
    <source>
        <dbReference type="Proteomes" id="UP000008372"/>
    </source>
</evidence>
<keyword evidence="2" id="KW-1185">Reference proteome</keyword>
<organism evidence="1 2">
    <name type="scientific">Paraglaciecola agarilytica NO2</name>
    <dbReference type="NCBI Taxonomy" id="1125747"/>
    <lineage>
        <taxon>Bacteria</taxon>
        <taxon>Pseudomonadati</taxon>
        <taxon>Pseudomonadota</taxon>
        <taxon>Gammaproteobacteria</taxon>
        <taxon>Alteromonadales</taxon>
        <taxon>Alteromonadaceae</taxon>
        <taxon>Paraglaciecola</taxon>
    </lineage>
</organism>
<gene>
    <name evidence="1" type="ORF">GAGA_1032</name>
</gene>
<evidence type="ECO:0000313" key="1">
    <source>
        <dbReference type="EMBL" id="GAC03895.1"/>
    </source>
</evidence>
<reference evidence="1 2" key="1">
    <citation type="journal article" date="2014" name="Environ. Microbiol.">
        <title>Comparative genomics of the marine bacterial genus Glaciecola reveals the high degree of genomic diversity and genomic characteristic for cold adaptation.</title>
        <authorList>
            <person name="Qin Q.L."/>
            <person name="Xie B.B."/>
            <person name="Yu Y."/>
            <person name="Shu Y.L."/>
            <person name="Rong J.C."/>
            <person name="Zhang Y.J."/>
            <person name="Zhao D.L."/>
            <person name="Chen X.L."/>
            <person name="Zhang X.Y."/>
            <person name="Chen B."/>
            <person name="Zhou B.C."/>
            <person name="Zhang Y.Z."/>
        </authorList>
    </citation>
    <scope>NUCLEOTIDE SEQUENCE [LARGE SCALE GENOMIC DNA]</scope>
    <source>
        <strain evidence="1 2">NO2</strain>
    </source>
</reference>
<dbReference type="Proteomes" id="UP000008372">
    <property type="component" value="Unassembled WGS sequence"/>
</dbReference>
<proteinExistence type="predicted"/>